<dbReference type="CDD" id="cd17473">
    <property type="entry name" value="MFS_arabinose_efflux_permease_like"/>
    <property type="match status" value="1"/>
</dbReference>
<evidence type="ECO:0000256" key="3">
    <source>
        <dbReference type="ARBA" id="ARBA00022475"/>
    </source>
</evidence>
<gene>
    <name evidence="9" type="ORF">JAO75_04420</name>
</gene>
<organism evidence="9 10">
    <name type="scientific">Microvirga splendida</name>
    <dbReference type="NCBI Taxonomy" id="2795727"/>
    <lineage>
        <taxon>Bacteria</taxon>
        <taxon>Pseudomonadati</taxon>
        <taxon>Pseudomonadota</taxon>
        <taxon>Alphaproteobacteria</taxon>
        <taxon>Hyphomicrobiales</taxon>
        <taxon>Methylobacteriaceae</taxon>
        <taxon>Microvirga</taxon>
    </lineage>
</organism>
<feature type="transmembrane region" description="Helical" evidence="7">
    <location>
        <begin position="57"/>
        <end position="78"/>
    </location>
</feature>
<evidence type="ECO:0000313" key="9">
    <source>
        <dbReference type="EMBL" id="MBJ6124646.1"/>
    </source>
</evidence>
<dbReference type="SUPFAM" id="SSF103473">
    <property type="entry name" value="MFS general substrate transporter"/>
    <property type="match status" value="1"/>
</dbReference>
<keyword evidence="3" id="KW-1003">Cell membrane</keyword>
<evidence type="ECO:0000259" key="8">
    <source>
        <dbReference type="PROSITE" id="PS50850"/>
    </source>
</evidence>
<feature type="transmembrane region" description="Helical" evidence="7">
    <location>
        <begin position="309"/>
        <end position="333"/>
    </location>
</feature>
<evidence type="ECO:0000256" key="4">
    <source>
        <dbReference type="ARBA" id="ARBA00022692"/>
    </source>
</evidence>
<sequence>MTITTISRQTQIWQDPRAIALLMAASLTTMANATISPALPGLERLFADDPNAAMLVRLLVPAPSLSVAIFAPFAGLVADWYGRRHMLLAGVILFVIAGCAGLFLPDLPTIFASRLILGLAVALIMTAQTALIGDYFTGDNRSALSGLQISARNFGGLVFISLAGWFAAVSPRLPFLIYGVAAVFLPLMWKTIKDTLRTSFNSSPKLDDRSLKPSSWALAFTLLVVLQAVTNMVFFVMPTQLSFFFAAAGYSSPVMTGSALGILMLSGGSLALLYGRVQRVIGYGGIFALGYGAMALGFALLALAATPLAWFAAAAAIGAGYALVSPSFVTLALRLAPPQRRGAAGGILTASVFIGQFCSPLLSTPLIVAYGYEELFQITSSFAAAMAVAAVLKASAMRLQALKRGVPTVEWRHTAEHGPAPDGAVGNDAFGTKLTLRNIQISANERKQNTKAGEWAD</sequence>
<feature type="transmembrane region" description="Helical" evidence="7">
    <location>
        <begin position="213"/>
        <end position="237"/>
    </location>
</feature>
<keyword evidence="4 7" id="KW-0812">Transmembrane</keyword>
<dbReference type="Pfam" id="PF07690">
    <property type="entry name" value="MFS_1"/>
    <property type="match status" value="1"/>
</dbReference>
<proteinExistence type="predicted"/>
<evidence type="ECO:0000256" key="1">
    <source>
        <dbReference type="ARBA" id="ARBA00004651"/>
    </source>
</evidence>
<dbReference type="PANTHER" id="PTHR23517:SF3">
    <property type="entry name" value="INTEGRAL MEMBRANE TRANSPORT PROTEIN"/>
    <property type="match status" value="1"/>
</dbReference>
<evidence type="ECO:0000256" key="5">
    <source>
        <dbReference type="ARBA" id="ARBA00022989"/>
    </source>
</evidence>
<feature type="transmembrane region" description="Helical" evidence="7">
    <location>
        <begin position="280"/>
        <end position="303"/>
    </location>
</feature>
<protein>
    <submittedName>
        <fullName evidence="9">MFS transporter</fullName>
    </submittedName>
</protein>
<dbReference type="InterPro" id="IPR011701">
    <property type="entry name" value="MFS"/>
</dbReference>
<dbReference type="EMBL" id="JAELXT010000003">
    <property type="protein sequence ID" value="MBJ6124646.1"/>
    <property type="molecule type" value="Genomic_DNA"/>
</dbReference>
<evidence type="ECO:0000256" key="7">
    <source>
        <dbReference type="SAM" id="Phobius"/>
    </source>
</evidence>
<comment type="subcellular location">
    <subcellularLocation>
        <location evidence="1">Cell membrane</location>
        <topology evidence="1">Multi-pass membrane protein</topology>
    </subcellularLocation>
</comment>
<feature type="transmembrane region" description="Helical" evidence="7">
    <location>
        <begin position="85"/>
        <end position="104"/>
    </location>
</feature>
<accession>A0ABS0XX68</accession>
<dbReference type="Proteomes" id="UP000620670">
    <property type="component" value="Unassembled WGS sequence"/>
</dbReference>
<dbReference type="InterPro" id="IPR036259">
    <property type="entry name" value="MFS_trans_sf"/>
</dbReference>
<feature type="transmembrane region" description="Helical" evidence="7">
    <location>
        <begin position="116"/>
        <end position="137"/>
    </location>
</feature>
<feature type="transmembrane region" description="Helical" evidence="7">
    <location>
        <begin position="149"/>
        <end position="169"/>
    </location>
</feature>
<reference evidence="10" key="1">
    <citation type="submission" date="2020-12" db="EMBL/GenBank/DDBJ databases">
        <title>Hymenobacter sp.</title>
        <authorList>
            <person name="Kim M.K."/>
        </authorList>
    </citation>
    <scope>NUCLEOTIDE SEQUENCE [LARGE SCALE GENOMIC DNA]</scope>
    <source>
        <strain evidence="10">BT325</strain>
    </source>
</reference>
<dbReference type="InterPro" id="IPR020846">
    <property type="entry name" value="MFS_dom"/>
</dbReference>
<feature type="transmembrane region" description="Helical" evidence="7">
    <location>
        <begin position="345"/>
        <end position="369"/>
    </location>
</feature>
<dbReference type="PROSITE" id="PS00216">
    <property type="entry name" value="SUGAR_TRANSPORT_1"/>
    <property type="match status" value="1"/>
</dbReference>
<feature type="transmembrane region" description="Helical" evidence="7">
    <location>
        <begin position="175"/>
        <end position="192"/>
    </location>
</feature>
<keyword evidence="6 7" id="KW-0472">Membrane</keyword>
<keyword evidence="2" id="KW-0813">Transport</keyword>
<dbReference type="InterPro" id="IPR050171">
    <property type="entry name" value="MFS_Transporters"/>
</dbReference>
<dbReference type="InterPro" id="IPR005829">
    <property type="entry name" value="Sugar_transporter_CS"/>
</dbReference>
<dbReference type="RefSeq" id="WP_199047006.1">
    <property type="nucleotide sequence ID" value="NZ_JAELXT010000003.1"/>
</dbReference>
<comment type="caution">
    <text evidence="9">The sequence shown here is derived from an EMBL/GenBank/DDBJ whole genome shotgun (WGS) entry which is preliminary data.</text>
</comment>
<evidence type="ECO:0000313" key="10">
    <source>
        <dbReference type="Proteomes" id="UP000620670"/>
    </source>
</evidence>
<evidence type="ECO:0000256" key="6">
    <source>
        <dbReference type="ARBA" id="ARBA00023136"/>
    </source>
</evidence>
<evidence type="ECO:0000256" key="2">
    <source>
        <dbReference type="ARBA" id="ARBA00022448"/>
    </source>
</evidence>
<feature type="domain" description="Major facilitator superfamily (MFS) profile" evidence="8">
    <location>
        <begin position="17"/>
        <end position="398"/>
    </location>
</feature>
<keyword evidence="10" id="KW-1185">Reference proteome</keyword>
<feature type="transmembrane region" description="Helical" evidence="7">
    <location>
        <begin position="243"/>
        <end position="273"/>
    </location>
</feature>
<name>A0ABS0XX68_9HYPH</name>
<feature type="transmembrane region" description="Helical" evidence="7">
    <location>
        <begin position="375"/>
        <end position="394"/>
    </location>
</feature>
<keyword evidence="5 7" id="KW-1133">Transmembrane helix</keyword>
<dbReference type="PANTHER" id="PTHR23517">
    <property type="entry name" value="RESISTANCE PROTEIN MDTM, PUTATIVE-RELATED-RELATED"/>
    <property type="match status" value="1"/>
</dbReference>
<dbReference type="PROSITE" id="PS50850">
    <property type="entry name" value="MFS"/>
    <property type="match status" value="1"/>
</dbReference>
<dbReference type="Gene3D" id="1.20.1250.20">
    <property type="entry name" value="MFS general substrate transporter like domains"/>
    <property type="match status" value="1"/>
</dbReference>